<accession>A0ABP4WGA5</accession>
<dbReference type="InterPro" id="IPR059206">
    <property type="entry name" value="Sll1717-like"/>
</dbReference>
<keyword evidence="2" id="KW-1185">Reference proteome</keyword>
<evidence type="ECO:0008006" key="3">
    <source>
        <dbReference type="Google" id="ProtNLM"/>
    </source>
</evidence>
<dbReference type="EMBL" id="BAAANH010000001">
    <property type="protein sequence ID" value="GAA1752194.1"/>
    <property type="molecule type" value="Genomic_DNA"/>
</dbReference>
<comment type="caution">
    <text evidence="1">The sequence shown here is derived from an EMBL/GenBank/DDBJ whole genome shotgun (WGS) entry which is preliminary data.</text>
</comment>
<sequence length="775" mass="86958">MRDTAARLNDFETVASTWEDLPIEGRTLIAEICARIDESDALLAEVSDLNNNVLFEAGFGLARNKHLWLAVDDTDVEALRLWDELSILSTIGRVDYAGNVDRLAERWIEKNPTLEPATLLGTLLASGKARESDAVFAPTVPVRFQAVQTLEKYLERRTDLKVLGGGDDLGLAPLDFYVKQIYQSSAAIFHLLGPHRHRARIHNARASFMAGIAHGFDLPLLMVAEDGFKSPLDYKDMLYTYSSAAKLQEQVGHWLDSVPKAAGTNKRLGRLALDIELPLESFGQYVAEYEREELNDYFIDTSEFRSIMAGTAKVFVGRKGTGKTATMSQAVIELRKDRRNLVVAIKPSAYELAGLVEVVRGLGPSSEYVLLSLWTYLIYTEIATRTITFASERPASTGTNAAYLALESELNDLGIRSDDDMSARLEKAVASLSNKNRRADETDQEFIARELKTNRLGRLRDLILETLRDFQRVAVLIDNLDKAWEHGADYEVMSKFILALLSAIGRVEKDFAKPPRGLDPVNVTLTVFLRTDIYDRVAGFAREPDKIGVLAVQWQDEELLVRVLEERYAAKRSKKNRNGVAPDMWEEVFAGEVRGLPTRDYFLWRTLPRPRDLIYFANAALTTAINRRHHAIESSDVVFAEHQYSKFAIDALLVESDAEPFDLEELLFEFAGVDSTLGGAELEGLLSAAESPSDVRQWLIRTSFLGIEVRQGEFIHVEGETAAKRKLKVAERSASNGGEDIRFRVHPAFRSYLEIRDDDLHHPDVRDTTLTESAK</sequence>
<dbReference type="RefSeq" id="WP_232498450.1">
    <property type="nucleotide sequence ID" value="NZ_BAAANH010000001.1"/>
</dbReference>
<name>A0ABP4WGA5_9MICO</name>
<protein>
    <recommendedName>
        <fullName evidence="3">AAA+ ATPase domain-containing protein</fullName>
    </recommendedName>
</protein>
<proteinExistence type="predicted"/>
<dbReference type="Proteomes" id="UP001500506">
    <property type="component" value="Unassembled WGS sequence"/>
</dbReference>
<evidence type="ECO:0000313" key="2">
    <source>
        <dbReference type="Proteomes" id="UP001500506"/>
    </source>
</evidence>
<dbReference type="NCBIfam" id="NF047389">
    <property type="entry name" value="ATPase_Sll1717"/>
    <property type="match status" value="1"/>
</dbReference>
<reference evidence="2" key="1">
    <citation type="journal article" date="2019" name="Int. J. Syst. Evol. Microbiol.">
        <title>The Global Catalogue of Microorganisms (GCM) 10K type strain sequencing project: providing services to taxonomists for standard genome sequencing and annotation.</title>
        <authorList>
            <consortium name="The Broad Institute Genomics Platform"/>
            <consortium name="The Broad Institute Genome Sequencing Center for Infectious Disease"/>
            <person name="Wu L."/>
            <person name="Ma J."/>
        </authorList>
    </citation>
    <scope>NUCLEOTIDE SEQUENCE [LARGE SCALE GENOMIC DNA]</scope>
    <source>
        <strain evidence="2">JCM 14319</strain>
    </source>
</reference>
<organism evidence="1 2">
    <name type="scientific">Agromyces humatus</name>
    <dbReference type="NCBI Taxonomy" id="279573"/>
    <lineage>
        <taxon>Bacteria</taxon>
        <taxon>Bacillati</taxon>
        <taxon>Actinomycetota</taxon>
        <taxon>Actinomycetes</taxon>
        <taxon>Micrococcales</taxon>
        <taxon>Microbacteriaceae</taxon>
        <taxon>Agromyces</taxon>
    </lineage>
</organism>
<evidence type="ECO:0000313" key="1">
    <source>
        <dbReference type="EMBL" id="GAA1752194.1"/>
    </source>
</evidence>
<gene>
    <name evidence="1" type="ORF">GCM10009747_07220</name>
</gene>